<keyword evidence="2" id="KW-1185">Reference proteome</keyword>
<dbReference type="STRING" id="937218.SAMN06297251_12651"/>
<name>A0A1W2EIY5_9HYPH</name>
<reference evidence="1 2" key="1">
    <citation type="submission" date="2017-04" db="EMBL/GenBank/DDBJ databases">
        <authorList>
            <person name="Afonso C.L."/>
            <person name="Miller P.J."/>
            <person name="Scott M.A."/>
            <person name="Spackman E."/>
            <person name="Goraichik I."/>
            <person name="Dimitrov K.M."/>
            <person name="Suarez D.L."/>
            <person name="Swayne D.E."/>
        </authorList>
    </citation>
    <scope>NUCLEOTIDE SEQUENCE [LARGE SCALE GENOMIC DNA]</scope>
    <source>
        <strain evidence="1 2">CGMCC 1.10972</strain>
    </source>
</reference>
<gene>
    <name evidence="1" type="ORF">SAMN06297251_12651</name>
</gene>
<sequence length="142" mass="15852">MMRTDLIHTLTDTPIMDWINYVHTSVEDYDISLGVILTAGIYGYGLSGDDLVEFARRCLERLVAEGAIPVLHEGTEYCPFVPTLRYGRKPADIVENVLASWQAGGGGVTGWGEYSFTMPENILPEWVEQWEKGLPVEVDEEG</sequence>
<protein>
    <submittedName>
        <fullName evidence="1">Uncharacterized protein</fullName>
    </submittedName>
</protein>
<dbReference type="AlphaFoldDB" id="A0A1W2EIY5"/>
<dbReference type="OrthoDB" id="8018893at2"/>
<dbReference type="RefSeq" id="WP_084412333.1">
    <property type="nucleotide sequence ID" value="NZ_FWXR01000026.1"/>
</dbReference>
<accession>A0A1W2EIY5</accession>
<proteinExistence type="predicted"/>
<evidence type="ECO:0000313" key="2">
    <source>
        <dbReference type="Proteomes" id="UP000192656"/>
    </source>
</evidence>
<dbReference type="EMBL" id="FWXR01000026">
    <property type="protein sequence ID" value="SMD09669.1"/>
    <property type="molecule type" value="Genomic_DNA"/>
</dbReference>
<dbReference type="Proteomes" id="UP000192656">
    <property type="component" value="Unassembled WGS sequence"/>
</dbReference>
<organism evidence="1 2">
    <name type="scientific">Fulvimarina manganoxydans</name>
    <dbReference type="NCBI Taxonomy" id="937218"/>
    <lineage>
        <taxon>Bacteria</taxon>
        <taxon>Pseudomonadati</taxon>
        <taxon>Pseudomonadota</taxon>
        <taxon>Alphaproteobacteria</taxon>
        <taxon>Hyphomicrobiales</taxon>
        <taxon>Aurantimonadaceae</taxon>
        <taxon>Fulvimarina</taxon>
    </lineage>
</organism>
<evidence type="ECO:0000313" key="1">
    <source>
        <dbReference type="EMBL" id="SMD09669.1"/>
    </source>
</evidence>